<dbReference type="EMBL" id="QYZD01000068">
    <property type="protein sequence ID" value="RJG15663.1"/>
    <property type="molecule type" value="Genomic_DNA"/>
</dbReference>
<sequence>MPLTHTVNDVEITIHSIRVTEQNTGFPDAIGRVNGRTVPESRKDAGFFNGAGCLMSADFFALPP</sequence>
<evidence type="ECO:0000313" key="2">
    <source>
        <dbReference type="Proteomes" id="UP000266177"/>
    </source>
</evidence>
<dbReference type="AlphaFoldDB" id="A0A3A3GAW9"/>
<accession>A0A3A3GAW9</accession>
<dbReference type="Proteomes" id="UP000266177">
    <property type="component" value="Unassembled WGS sequence"/>
</dbReference>
<protein>
    <submittedName>
        <fullName evidence="1">Uncharacterized protein</fullName>
    </submittedName>
</protein>
<gene>
    <name evidence="1" type="ORF">DQX05_29460</name>
</gene>
<organism evidence="1 2">
    <name type="scientific">Paenibacillus thiaminolyticus</name>
    <name type="common">Bacillus thiaminolyticus</name>
    <dbReference type="NCBI Taxonomy" id="49283"/>
    <lineage>
        <taxon>Bacteria</taxon>
        <taxon>Bacillati</taxon>
        <taxon>Bacillota</taxon>
        <taxon>Bacilli</taxon>
        <taxon>Bacillales</taxon>
        <taxon>Paenibacillaceae</taxon>
        <taxon>Paenibacillus</taxon>
    </lineage>
</organism>
<evidence type="ECO:0000313" key="1">
    <source>
        <dbReference type="EMBL" id="RJG15663.1"/>
    </source>
</evidence>
<name>A0A3A3GAW9_PANTH</name>
<reference evidence="1 2" key="1">
    <citation type="submission" date="2018-09" db="EMBL/GenBank/DDBJ databases">
        <title>Paenibacillus SK2017-BO5.</title>
        <authorList>
            <person name="Piskunova J.V."/>
            <person name="Dubiley S.A."/>
            <person name="Severinov K.V."/>
        </authorList>
    </citation>
    <scope>NUCLEOTIDE SEQUENCE [LARGE SCALE GENOMIC DNA]</scope>
    <source>
        <strain evidence="1 2">BO5</strain>
    </source>
</reference>
<proteinExistence type="predicted"/>
<comment type="caution">
    <text evidence="1">The sequence shown here is derived from an EMBL/GenBank/DDBJ whole genome shotgun (WGS) entry which is preliminary data.</text>
</comment>